<evidence type="ECO:0000313" key="2">
    <source>
        <dbReference type="EMBL" id="RDX55862.1"/>
    </source>
</evidence>
<reference evidence="2 3" key="1">
    <citation type="journal article" date="2018" name="Biotechnol. Biofuels">
        <title>Integrative visual omics of the white-rot fungus Polyporus brumalis exposes the biotechnological potential of its oxidative enzymes for delignifying raw plant biomass.</title>
        <authorList>
            <person name="Miyauchi S."/>
            <person name="Rancon A."/>
            <person name="Drula E."/>
            <person name="Hage H."/>
            <person name="Chaduli D."/>
            <person name="Favel A."/>
            <person name="Grisel S."/>
            <person name="Henrissat B."/>
            <person name="Herpoel-Gimbert I."/>
            <person name="Ruiz-Duenas F.J."/>
            <person name="Chevret D."/>
            <person name="Hainaut M."/>
            <person name="Lin J."/>
            <person name="Wang M."/>
            <person name="Pangilinan J."/>
            <person name="Lipzen A."/>
            <person name="Lesage-Meessen L."/>
            <person name="Navarro D."/>
            <person name="Riley R."/>
            <person name="Grigoriev I.V."/>
            <person name="Zhou S."/>
            <person name="Raouche S."/>
            <person name="Rosso M.N."/>
        </authorList>
    </citation>
    <scope>NUCLEOTIDE SEQUENCE [LARGE SCALE GENOMIC DNA]</scope>
    <source>
        <strain evidence="2 3">BRFM 1820</strain>
    </source>
</reference>
<protein>
    <submittedName>
        <fullName evidence="2">Uncharacterized protein</fullName>
    </submittedName>
</protein>
<gene>
    <name evidence="2" type="ORF">OH76DRAFT_576279</name>
</gene>
<accession>A0A371DTK1</accession>
<dbReference type="Proteomes" id="UP000256964">
    <property type="component" value="Unassembled WGS sequence"/>
</dbReference>
<evidence type="ECO:0000313" key="3">
    <source>
        <dbReference type="Proteomes" id="UP000256964"/>
    </source>
</evidence>
<evidence type="ECO:0000256" key="1">
    <source>
        <dbReference type="SAM" id="MobiDB-lite"/>
    </source>
</evidence>
<sequence>MHRQNLEESVHGHRRLRHKKRIDKRDCLQTMYLSKPLPLLLTCNHENLPREEAANRLHISPRRRREFQKLCGIASRAGAQLAVDAVDTATETPSRWYPAVVWIRSRLSYGQRRLWTSTSIATQRPRHHDEEAKKGVLKPAPSDISNRAMRRSRTSGWARTYTLEPLGPGIRHFLCVIEP</sequence>
<name>A0A371DTK1_9APHY</name>
<dbReference type="EMBL" id="KZ857381">
    <property type="protein sequence ID" value="RDX55862.1"/>
    <property type="molecule type" value="Genomic_DNA"/>
</dbReference>
<organism evidence="2 3">
    <name type="scientific">Lentinus brumalis</name>
    <dbReference type="NCBI Taxonomy" id="2498619"/>
    <lineage>
        <taxon>Eukaryota</taxon>
        <taxon>Fungi</taxon>
        <taxon>Dikarya</taxon>
        <taxon>Basidiomycota</taxon>
        <taxon>Agaricomycotina</taxon>
        <taxon>Agaricomycetes</taxon>
        <taxon>Polyporales</taxon>
        <taxon>Polyporaceae</taxon>
        <taxon>Lentinus</taxon>
    </lineage>
</organism>
<feature type="region of interest" description="Disordered" evidence="1">
    <location>
        <begin position="120"/>
        <end position="151"/>
    </location>
</feature>
<proteinExistence type="predicted"/>
<dbReference type="AlphaFoldDB" id="A0A371DTK1"/>
<keyword evidence="3" id="KW-1185">Reference proteome</keyword>